<sequence length="209" mass="23830">MPGNGFALLVMIFCLMTVGSVQAEGRVDPAYKLIQSMAEQAKSRLSNDTLPIDRRESLFRQDIRPAFDFDFISAFVVGPKWDRLEPRQKEEFTDLFSEFFLQSYSFQFGGYPEDRFEILEVKANGDGDLFVLTQLFRPNRKRVVSRWRLRESADGLRIVDVEISGTSVITAHRKSFHNQLVRGSVEGLLNILRMRAERLSPQSTGSGEG</sequence>
<dbReference type="RefSeq" id="WP_169561343.1">
    <property type="nucleotide sequence ID" value="NZ_BSNF01000008.1"/>
</dbReference>
<reference evidence="2" key="1">
    <citation type="journal article" date="2014" name="Int. J. Syst. Evol. Microbiol.">
        <title>Complete genome of a new Firmicutes species belonging to the dominant human colonic microbiota ('Ruminococcus bicirculans') reveals two chromosomes and a selective capacity to utilize plant glucans.</title>
        <authorList>
            <consortium name="NISC Comparative Sequencing Program"/>
            <person name="Wegmann U."/>
            <person name="Louis P."/>
            <person name="Goesmann A."/>
            <person name="Henrissat B."/>
            <person name="Duncan S.H."/>
            <person name="Flint H.J."/>
        </authorList>
    </citation>
    <scope>NUCLEOTIDE SEQUENCE</scope>
    <source>
        <strain evidence="2">NBRC 103408</strain>
    </source>
</reference>
<protein>
    <recommendedName>
        <fullName evidence="4">Toluene tolerance protein</fullName>
    </recommendedName>
</protein>
<evidence type="ECO:0000256" key="1">
    <source>
        <dbReference type="SAM" id="SignalP"/>
    </source>
</evidence>
<dbReference type="EMBL" id="BSNF01000008">
    <property type="protein sequence ID" value="GLQ07288.1"/>
    <property type="molecule type" value="Genomic_DNA"/>
</dbReference>
<dbReference type="InterPro" id="IPR042245">
    <property type="entry name" value="Tgt2/MlaC_sf"/>
</dbReference>
<keyword evidence="3" id="KW-1185">Reference proteome</keyword>
<dbReference type="PANTHER" id="PTHR36573">
    <property type="entry name" value="INTERMEMBRANE PHOSPHOLIPID TRANSPORT SYSTEM BINDING PROTEIN MLAC"/>
    <property type="match status" value="1"/>
</dbReference>
<feature type="chain" id="PRO_5045752484" description="Toluene tolerance protein" evidence="1">
    <location>
        <begin position="24"/>
        <end position="209"/>
    </location>
</feature>
<name>A0ABQ5U6I0_9PROT</name>
<accession>A0ABQ5U6I0</accession>
<dbReference type="Gene3D" id="3.10.450.710">
    <property type="entry name" value="Tgt2/MlaC"/>
    <property type="match status" value="1"/>
</dbReference>
<evidence type="ECO:0008006" key="4">
    <source>
        <dbReference type="Google" id="ProtNLM"/>
    </source>
</evidence>
<comment type="caution">
    <text evidence="2">The sequence shown here is derived from an EMBL/GenBank/DDBJ whole genome shotgun (WGS) entry which is preliminary data.</text>
</comment>
<organism evidence="2 3">
    <name type="scientific">Sneathiella chinensis</name>
    <dbReference type="NCBI Taxonomy" id="349750"/>
    <lineage>
        <taxon>Bacteria</taxon>
        <taxon>Pseudomonadati</taxon>
        <taxon>Pseudomonadota</taxon>
        <taxon>Alphaproteobacteria</taxon>
        <taxon>Sneathiellales</taxon>
        <taxon>Sneathiellaceae</taxon>
        <taxon>Sneathiella</taxon>
    </lineage>
</organism>
<gene>
    <name evidence="2" type="ORF">GCM10007924_25090</name>
</gene>
<reference evidence="2" key="2">
    <citation type="submission" date="2023-01" db="EMBL/GenBank/DDBJ databases">
        <title>Draft genome sequence of Sneathiella chinensis strain NBRC 103408.</title>
        <authorList>
            <person name="Sun Q."/>
            <person name="Mori K."/>
        </authorList>
    </citation>
    <scope>NUCLEOTIDE SEQUENCE</scope>
    <source>
        <strain evidence="2">NBRC 103408</strain>
    </source>
</reference>
<evidence type="ECO:0000313" key="2">
    <source>
        <dbReference type="EMBL" id="GLQ07288.1"/>
    </source>
</evidence>
<dbReference type="InterPro" id="IPR008869">
    <property type="entry name" value="MlaC/ttg2D"/>
</dbReference>
<keyword evidence="1" id="KW-0732">Signal</keyword>
<proteinExistence type="predicted"/>
<evidence type="ECO:0000313" key="3">
    <source>
        <dbReference type="Proteomes" id="UP001161409"/>
    </source>
</evidence>
<dbReference type="PANTHER" id="PTHR36573:SF1">
    <property type="entry name" value="INTERMEMBRANE PHOSPHOLIPID TRANSPORT SYSTEM BINDING PROTEIN MLAC"/>
    <property type="match status" value="1"/>
</dbReference>
<dbReference type="Pfam" id="PF05494">
    <property type="entry name" value="MlaC"/>
    <property type="match status" value="1"/>
</dbReference>
<dbReference type="Proteomes" id="UP001161409">
    <property type="component" value="Unassembled WGS sequence"/>
</dbReference>
<feature type="signal peptide" evidence="1">
    <location>
        <begin position="1"/>
        <end position="23"/>
    </location>
</feature>